<sequence length="620" mass="66768">MKAQRYERRFHRYTGDGITGTYPFHFRIFTPDDLQVWVDGAVCREGYYVTGLGRENGGSISFVMPPAQGSVIVLKRHLLIARKAEIMARGQVSGQALRMELDHHLVLMQQLEEQIDRSVVLPVDVEAPVRPVLPVPQPGQIIGWSEDGRRLVNGPDSFARLVRAVEELRAGSPPDTVLPKVASATTGGAGAVKPGGARKDEDSWKAADLVGGQASWLSDESVWAQRVLQRVHDRLYGSVASAAVQGSQLSASERFGPLVPSVYMRAVPDRVPYLLKVQQAYSATRVDRTGRVVSAAADTVRDDFSPDGQTYLGWHVEGPAKNLLGTDTASLLSQCTATRIKIFDGTAPAPARVLEASAADGILLTSRLEASAPCVFSLWIGRVKGTGAVSLTCDGGTTWVDITDRLAATGMTRVHCVAEAGPIQPGIRIAQAYDAVVVDWMQCETGRVPTSAIIDGPQGAFREADVLKVDDIGTRLDEAVGSLYVEVVPGPERPDPQTLFSSAESGKVVEASLGPYKEGIAVNLGSIASGFGGKNKSGIPVREGVPLRFALGWSDRGTVAVQDGVVFYTSQFCKPWICTALALGCQLRGGPTRFLYGWVRRFAVFTERLSDDHLVVMTRS</sequence>
<reference evidence="1 2" key="1">
    <citation type="submission" date="2016-02" db="EMBL/GenBank/DDBJ databases">
        <title>Complete Genome of H5569, the type strain of the newly described species Haematospirillium jordaniae.</title>
        <authorList>
            <person name="Nicholson A.C."/>
            <person name="Humrighouse B.W."/>
            <person name="Loparov V."/>
            <person name="McQuiston J.R."/>
        </authorList>
    </citation>
    <scope>NUCLEOTIDE SEQUENCE [LARGE SCALE GENOMIC DNA]</scope>
    <source>
        <strain evidence="1 2">H5569</strain>
    </source>
</reference>
<gene>
    <name evidence="1" type="ORF">AY555_05645</name>
</gene>
<dbReference type="OrthoDB" id="5461292at2"/>
<name>A0A143DDS1_9PROT</name>
<evidence type="ECO:0000313" key="1">
    <source>
        <dbReference type="EMBL" id="AMW34749.1"/>
    </source>
</evidence>
<dbReference type="GeneID" id="53316636"/>
<evidence type="ECO:0000313" key="2">
    <source>
        <dbReference type="Proteomes" id="UP000076066"/>
    </source>
</evidence>
<keyword evidence="2" id="KW-1185">Reference proteome</keyword>
<proteinExistence type="predicted"/>
<dbReference type="RefSeq" id="WP_066134530.1">
    <property type="nucleotide sequence ID" value="NZ_CP014525.1"/>
</dbReference>
<dbReference type="AlphaFoldDB" id="A0A143DDS1"/>
<dbReference type="KEGG" id="hjo:AY555_05645"/>
<organism evidence="1 2">
    <name type="scientific">Haematospirillum jordaniae</name>
    <dbReference type="NCBI Taxonomy" id="1549855"/>
    <lineage>
        <taxon>Bacteria</taxon>
        <taxon>Pseudomonadati</taxon>
        <taxon>Pseudomonadota</taxon>
        <taxon>Alphaproteobacteria</taxon>
        <taxon>Rhodospirillales</taxon>
        <taxon>Novispirillaceae</taxon>
        <taxon>Haematospirillum</taxon>
    </lineage>
</organism>
<dbReference type="STRING" id="1549855.AY555_05645"/>
<protein>
    <submittedName>
        <fullName evidence="1">Uncharacterized protein</fullName>
    </submittedName>
</protein>
<dbReference type="EMBL" id="CP014525">
    <property type="protein sequence ID" value="AMW34749.1"/>
    <property type="molecule type" value="Genomic_DNA"/>
</dbReference>
<dbReference type="Proteomes" id="UP000076066">
    <property type="component" value="Chromosome"/>
</dbReference>
<accession>A0A143DDS1</accession>